<dbReference type="InterPro" id="IPR039422">
    <property type="entry name" value="MarR/SlyA-like"/>
</dbReference>
<dbReference type="PROSITE" id="PS50995">
    <property type="entry name" value="HTH_MARR_2"/>
    <property type="match status" value="1"/>
</dbReference>
<dbReference type="PANTHER" id="PTHR33164:SF104">
    <property type="entry name" value="TRANSCRIPTIONAL REGULATORY PROTEIN"/>
    <property type="match status" value="1"/>
</dbReference>
<name>A0ABN0XHF7_9ACTN</name>
<evidence type="ECO:0000313" key="3">
    <source>
        <dbReference type="Proteomes" id="UP001501822"/>
    </source>
</evidence>
<accession>A0ABN0XHF7</accession>
<dbReference type="SUPFAM" id="SSF46785">
    <property type="entry name" value="Winged helix' DNA-binding domain"/>
    <property type="match status" value="1"/>
</dbReference>
<dbReference type="InterPro" id="IPR036390">
    <property type="entry name" value="WH_DNA-bd_sf"/>
</dbReference>
<sequence length="170" mass="18824">MERRDRVDAMLAAWRAEDPEVATLTLELTKRVGRLSALSMEATQRALEEFGVTYAEFDVLATLRRSGRPYRLKPGTLAESSMLTTGGTSNILQRLGAAGLVRREPDPDDRRSSWVRLTPEGLELTGRIVAATGRAHEALFEKVPEETGRALADLLREVLLTLGDEAPRRP</sequence>
<dbReference type="InterPro" id="IPR036388">
    <property type="entry name" value="WH-like_DNA-bd_sf"/>
</dbReference>
<protein>
    <submittedName>
        <fullName evidence="2">MarR family transcriptional regulator</fullName>
    </submittedName>
</protein>
<dbReference type="Proteomes" id="UP001501822">
    <property type="component" value="Unassembled WGS sequence"/>
</dbReference>
<comment type="caution">
    <text evidence="2">The sequence shown here is derived from an EMBL/GenBank/DDBJ whole genome shotgun (WGS) entry which is preliminary data.</text>
</comment>
<organism evidence="2 3">
    <name type="scientific">Actinoallomurus spadix</name>
    <dbReference type="NCBI Taxonomy" id="79912"/>
    <lineage>
        <taxon>Bacteria</taxon>
        <taxon>Bacillati</taxon>
        <taxon>Actinomycetota</taxon>
        <taxon>Actinomycetes</taxon>
        <taxon>Streptosporangiales</taxon>
        <taxon>Thermomonosporaceae</taxon>
        <taxon>Actinoallomurus</taxon>
    </lineage>
</organism>
<dbReference type="EMBL" id="BAAABM010000064">
    <property type="protein sequence ID" value="GAA0364176.1"/>
    <property type="molecule type" value="Genomic_DNA"/>
</dbReference>
<dbReference type="InterPro" id="IPR000835">
    <property type="entry name" value="HTH_MarR-typ"/>
</dbReference>
<evidence type="ECO:0000313" key="2">
    <source>
        <dbReference type="EMBL" id="GAA0364176.1"/>
    </source>
</evidence>
<keyword evidence="3" id="KW-1185">Reference proteome</keyword>
<reference evidence="2 3" key="1">
    <citation type="journal article" date="2019" name="Int. J. Syst. Evol. Microbiol.">
        <title>The Global Catalogue of Microorganisms (GCM) 10K type strain sequencing project: providing services to taxonomists for standard genome sequencing and annotation.</title>
        <authorList>
            <consortium name="The Broad Institute Genomics Platform"/>
            <consortium name="The Broad Institute Genome Sequencing Center for Infectious Disease"/>
            <person name="Wu L."/>
            <person name="Ma J."/>
        </authorList>
    </citation>
    <scope>NUCLEOTIDE SEQUENCE [LARGE SCALE GENOMIC DNA]</scope>
    <source>
        <strain evidence="2 3">JCM 3146</strain>
    </source>
</reference>
<feature type="domain" description="HTH marR-type" evidence="1">
    <location>
        <begin position="18"/>
        <end position="160"/>
    </location>
</feature>
<dbReference type="Gene3D" id="1.10.10.10">
    <property type="entry name" value="Winged helix-like DNA-binding domain superfamily/Winged helix DNA-binding domain"/>
    <property type="match status" value="1"/>
</dbReference>
<gene>
    <name evidence="2" type="ORF">GCM10010151_62680</name>
</gene>
<dbReference type="Pfam" id="PF12802">
    <property type="entry name" value="MarR_2"/>
    <property type="match status" value="1"/>
</dbReference>
<dbReference type="RefSeq" id="WP_252803650.1">
    <property type="nucleotide sequence ID" value="NZ_BAAABM010000064.1"/>
</dbReference>
<evidence type="ECO:0000259" key="1">
    <source>
        <dbReference type="PROSITE" id="PS50995"/>
    </source>
</evidence>
<dbReference type="PANTHER" id="PTHR33164">
    <property type="entry name" value="TRANSCRIPTIONAL REGULATOR, MARR FAMILY"/>
    <property type="match status" value="1"/>
</dbReference>
<proteinExistence type="predicted"/>
<dbReference type="SMART" id="SM00347">
    <property type="entry name" value="HTH_MARR"/>
    <property type="match status" value="1"/>
</dbReference>